<keyword evidence="1" id="KW-0560">Oxidoreductase</keyword>
<dbReference type="SUPFAM" id="SSF55347">
    <property type="entry name" value="Glyceraldehyde-3-phosphate dehydrogenase-like, C-terminal domain"/>
    <property type="match status" value="1"/>
</dbReference>
<accession>A0A8H8CFT7</accession>
<gene>
    <name evidence="4" type="ORF">JR316_011717</name>
</gene>
<dbReference type="Gene3D" id="3.40.50.720">
    <property type="entry name" value="NAD(P)-binding Rossmann-like Domain"/>
    <property type="match status" value="1"/>
</dbReference>
<organism evidence="4">
    <name type="scientific">Psilocybe cubensis</name>
    <name type="common">Psychedelic mushroom</name>
    <name type="synonym">Stropharia cubensis</name>
    <dbReference type="NCBI Taxonomy" id="181762"/>
    <lineage>
        <taxon>Eukaryota</taxon>
        <taxon>Fungi</taxon>
        <taxon>Dikarya</taxon>
        <taxon>Basidiomycota</taxon>
        <taxon>Agaricomycotina</taxon>
        <taxon>Agaricomycetes</taxon>
        <taxon>Agaricomycetidae</taxon>
        <taxon>Agaricales</taxon>
        <taxon>Agaricineae</taxon>
        <taxon>Strophariaceae</taxon>
        <taxon>Psilocybe</taxon>
    </lineage>
</organism>
<evidence type="ECO:0000256" key="1">
    <source>
        <dbReference type="ARBA" id="ARBA00023002"/>
    </source>
</evidence>
<comment type="caution">
    <text evidence="4">The sequence shown here is derived from an EMBL/GenBank/DDBJ whole genome shotgun (WGS) entry which is preliminary data.</text>
</comment>
<dbReference type="Gene3D" id="3.30.360.10">
    <property type="entry name" value="Dihydrodipicolinate Reductase, domain 2"/>
    <property type="match status" value="1"/>
</dbReference>
<name>A0A8H8CFT7_PSICU</name>
<reference evidence="4" key="1">
    <citation type="submission" date="2021-02" db="EMBL/GenBank/DDBJ databases">
        <title>Psilocybe cubensis genome.</title>
        <authorList>
            <person name="Mckernan K.J."/>
            <person name="Crawford S."/>
            <person name="Trippe A."/>
            <person name="Kane L.T."/>
            <person name="Mclaughlin S."/>
        </authorList>
    </citation>
    <scope>NUCLEOTIDE SEQUENCE [LARGE SCALE GENOMIC DNA]</scope>
    <source>
        <strain evidence="4">MGC-MH-2018</strain>
    </source>
</reference>
<dbReference type="AlphaFoldDB" id="A0A8H8CFT7"/>
<evidence type="ECO:0008006" key="5">
    <source>
        <dbReference type="Google" id="ProtNLM"/>
    </source>
</evidence>
<feature type="domain" description="Gal80p-like C-terminal" evidence="3">
    <location>
        <begin position="149"/>
        <end position="299"/>
    </location>
</feature>
<dbReference type="InterPro" id="IPR050463">
    <property type="entry name" value="Gfo/Idh/MocA_oxidrdct_glycsds"/>
</dbReference>
<dbReference type="PANTHER" id="PTHR43818">
    <property type="entry name" value="BCDNA.GH03377"/>
    <property type="match status" value="1"/>
</dbReference>
<dbReference type="InterPro" id="IPR036291">
    <property type="entry name" value="NAD(P)-bd_dom_sf"/>
</dbReference>
<dbReference type="InterPro" id="IPR000683">
    <property type="entry name" value="Gfo/Idh/MocA-like_OxRdtase_N"/>
</dbReference>
<dbReference type="EMBL" id="JAFIQS010000015">
    <property type="protein sequence ID" value="KAG5163370.1"/>
    <property type="molecule type" value="Genomic_DNA"/>
</dbReference>
<feature type="domain" description="Gfo/Idh/MocA-like oxidoreductase N-terminal" evidence="2">
    <location>
        <begin position="10"/>
        <end position="140"/>
    </location>
</feature>
<proteinExistence type="predicted"/>
<dbReference type="SUPFAM" id="SSF51735">
    <property type="entry name" value="NAD(P)-binding Rossmann-fold domains"/>
    <property type="match status" value="1"/>
</dbReference>
<evidence type="ECO:0000259" key="3">
    <source>
        <dbReference type="Pfam" id="PF22685"/>
    </source>
</evidence>
<evidence type="ECO:0000259" key="2">
    <source>
        <dbReference type="Pfam" id="PF01408"/>
    </source>
</evidence>
<dbReference type="GO" id="GO:0000166">
    <property type="term" value="F:nucleotide binding"/>
    <property type="evidence" value="ECO:0007669"/>
    <property type="project" value="InterPro"/>
</dbReference>
<evidence type="ECO:0000313" key="4">
    <source>
        <dbReference type="EMBL" id="KAG5163370.1"/>
    </source>
</evidence>
<dbReference type="PANTHER" id="PTHR43818:SF11">
    <property type="entry name" value="BCDNA.GH03377"/>
    <property type="match status" value="1"/>
</dbReference>
<dbReference type="Pfam" id="PF01408">
    <property type="entry name" value="GFO_IDH_MocA"/>
    <property type="match status" value="1"/>
</dbReference>
<dbReference type="InterPro" id="IPR055080">
    <property type="entry name" value="Gal80p-like_C"/>
</dbReference>
<dbReference type="OrthoDB" id="64915at2759"/>
<sequence>MVEYSNQKTNVGFIGLSATSGWAATALAPALIQPSLRDKYDLVAVSTTTEASSLASADKYSKEVGHHIKSYFGPASRIASDEDVNLVAISVKAPHHKEVVLSAIEAKKDFFVEWPAGISTKETEEIASSAREHGVRSLVGLQGRHSVVVRKVKEILSSGVVGTVRSTNVIAHLPREAGTFPPFTFDYYEYTLDKNNGATMLTVPIGHQLDTLTHVLGDFVKVSAIATNVYPVLTVLDRTHKPTGKTVAYHQPDHYAISGVLKSGILANILWRTGYASTEGRRQYVWEIEGEEGTIRMESNNLLGAMASMIEPDLYLNGKKVDFETSGNAVESCVEAWMPFSNGPGGDYATIEDAVKHHRLLDAIEASVQEGKVVAL</sequence>
<protein>
    <recommendedName>
        <fullName evidence="5">Gfo/Idh/MocA-like oxidoreductase N-terminal domain-containing protein</fullName>
    </recommendedName>
</protein>
<dbReference type="Pfam" id="PF22685">
    <property type="entry name" value="Gal80p_C-like"/>
    <property type="match status" value="1"/>
</dbReference>
<dbReference type="GO" id="GO:0016491">
    <property type="term" value="F:oxidoreductase activity"/>
    <property type="evidence" value="ECO:0007669"/>
    <property type="project" value="UniProtKB-KW"/>
</dbReference>